<dbReference type="PATRIC" id="fig|401562.4.peg.4692"/>
<evidence type="ECO:0000256" key="8">
    <source>
        <dbReference type="ARBA" id="ARBA00037998"/>
    </source>
</evidence>
<evidence type="ECO:0000256" key="7">
    <source>
        <dbReference type="ARBA" id="ARBA00023136"/>
    </source>
</evidence>
<evidence type="ECO:0000256" key="9">
    <source>
        <dbReference type="SAM" id="Phobius"/>
    </source>
</evidence>
<protein>
    <submittedName>
        <fullName evidence="10">ABC transporter permease</fullName>
    </submittedName>
</protein>
<feature type="transmembrane region" description="Helical" evidence="9">
    <location>
        <begin position="186"/>
        <end position="207"/>
    </location>
</feature>
<evidence type="ECO:0000256" key="2">
    <source>
        <dbReference type="ARBA" id="ARBA00022448"/>
    </source>
</evidence>
<dbReference type="Proteomes" id="UP000078529">
    <property type="component" value="Unassembled WGS sequence"/>
</dbReference>
<feature type="transmembrane region" description="Helical" evidence="9">
    <location>
        <begin position="98"/>
        <end position="118"/>
    </location>
</feature>
<dbReference type="InterPro" id="IPR001851">
    <property type="entry name" value="ABC_transp_permease"/>
</dbReference>
<dbReference type="GO" id="GO:0022857">
    <property type="term" value="F:transmembrane transporter activity"/>
    <property type="evidence" value="ECO:0007669"/>
    <property type="project" value="InterPro"/>
</dbReference>
<keyword evidence="4 9" id="KW-0812">Transmembrane</keyword>
<dbReference type="GO" id="GO:0006865">
    <property type="term" value="P:amino acid transport"/>
    <property type="evidence" value="ECO:0007669"/>
    <property type="project" value="UniProtKB-KW"/>
</dbReference>
<dbReference type="EMBL" id="LDQA01000008">
    <property type="protein sequence ID" value="KTR07906.1"/>
    <property type="molecule type" value="Genomic_DNA"/>
</dbReference>
<reference evidence="10 11" key="1">
    <citation type="journal article" date="2016" name="Front. Microbiol.">
        <title>Genomic Resource of Rice Seed Associated Bacteria.</title>
        <authorList>
            <person name="Midha S."/>
            <person name="Bansal K."/>
            <person name="Sharma S."/>
            <person name="Kumar N."/>
            <person name="Patil P.P."/>
            <person name="Chaudhry V."/>
            <person name="Patil P.B."/>
        </authorList>
    </citation>
    <scope>NUCLEOTIDE SEQUENCE [LARGE SCALE GENOMIC DNA]</scope>
    <source>
        <strain evidence="10 11">NS365</strain>
    </source>
</reference>
<dbReference type="PANTHER" id="PTHR11795:SF447">
    <property type="entry name" value="ABC TRANSPORTER PERMEASE PROTEIN"/>
    <property type="match status" value="1"/>
</dbReference>
<dbReference type="InterPro" id="IPR052157">
    <property type="entry name" value="BCAA_transport_permease"/>
</dbReference>
<evidence type="ECO:0000256" key="5">
    <source>
        <dbReference type="ARBA" id="ARBA00022970"/>
    </source>
</evidence>
<keyword evidence="6 9" id="KW-1133">Transmembrane helix</keyword>
<proteinExistence type="inferred from homology"/>
<comment type="caution">
    <text evidence="10">The sequence shown here is derived from an EMBL/GenBank/DDBJ whole genome shotgun (WGS) entry which is preliminary data.</text>
</comment>
<feature type="transmembrane region" description="Helical" evidence="9">
    <location>
        <begin position="138"/>
        <end position="158"/>
    </location>
</feature>
<organism evidence="10 11">
    <name type="scientific">Aureimonas ureilytica</name>
    <dbReference type="NCBI Taxonomy" id="401562"/>
    <lineage>
        <taxon>Bacteria</taxon>
        <taxon>Pseudomonadati</taxon>
        <taxon>Pseudomonadota</taxon>
        <taxon>Alphaproteobacteria</taxon>
        <taxon>Hyphomicrobiales</taxon>
        <taxon>Aurantimonadaceae</taxon>
        <taxon>Aureimonas</taxon>
    </lineage>
</organism>
<dbReference type="GO" id="GO:0005886">
    <property type="term" value="C:plasma membrane"/>
    <property type="evidence" value="ECO:0007669"/>
    <property type="project" value="UniProtKB-SubCell"/>
</dbReference>
<dbReference type="Pfam" id="PF02653">
    <property type="entry name" value="BPD_transp_2"/>
    <property type="match status" value="1"/>
</dbReference>
<keyword evidence="5" id="KW-0029">Amino-acid transport</keyword>
<evidence type="ECO:0000256" key="3">
    <source>
        <dbReference type="ARBA" id="ARBA00022475"/>
    </source>
</evidence>
<evidence type="ECO:0000313" key="10">
    <source>
        <dbReference type="EMBL" id="KTR07906.1"/>
    </source>
</evidence>
<feature type="transmembrane region" description="Helical" evidence="9">
    <location>
        <begin position="260"/>
        <end position="277"/>
    </location>
</feature>
<name>A0A175RW89_9HYPH</name>
<feature type="transmembrane region" description="Helical" evidence="9">
    <location>
        <begin position="17"/>
        <end position="38"/>
    </location>
</feature>
<keyword evidence="11" id="KW-1185">Reference proteome</keyword>
<sequence>MDVLYGAFTFLYQAGDAFAFLVLSACGLAVIFGMMGVINLAHGEFILCGAYVSASAARLGLPLPLAILLGALVSGLVGMALERIVIRHLYDRPLDTIVATWGISMIATQGTLILLGSSMPGTGTPFGSFAVGPYTYSVYRLVLVGAALLLLLCLWLLFTKTRFGTLARATIQVPHIAEALGVNTNLVYALTFGLGAALAGLAGGLYAPTMTLVPTMGSAFVVEAFVTVVVGGADVFLGTAPAAAILGIVKAALTSWQGQLFGQIGLLVAVIVVIRVLPRGISGFILRERA</sequence>
<evidence type="ECO:0000313" key="11">
    <source>
        <dbReference type="Proteomes" id="UP000078529"/>
    </source>
</evidence>
<feature type="transmembrane region" description="Helical" evidence="9">
    <location>
        <begin position="219"/>
        <end position="248"/>
    </location>
</feature>
<keyword evidence="2" id="KW-0813">Transport</keyword>
<comment type="similarity">
    <text evidence="8">Belongs to the binding-protein-dependent transport system permease family. LivHM subfamily.</text>
</comment>
<comment type="subcellular location">
    <subcellularLocation>
        <location evidence="1">Cell membrane</location>
        <topology evidence="1">Multi-pass membrane protein</topology>
    </subcellularLocation>
</comment>
<dbReference type="CDD" id="cd06582">
    <property type="entry name" value="TM_PBP1_LivH_like"/>
    <property type="match status" value="1"/>
</dbReference>
<dbReference type="PANTHER" id="PTHR11795">
    <property type="entry name" value="BRANCHED-CHAIN AMINO ACID TRANSPORT SYSTEM PERMEASE PROTEIN LIVH"/>
    <property type="match status" value="1"/>
</dbReference>
<evidence type="ECO:0000256" key="4">
    <source>
        <dbReference type="ARBA" id="ARBA00022692"/>
    </source>
</evidence>
<accession>A0A175RW89</accession>
<evidence type="ECO:0000256" key="6">
    <source>
        <dbReference type="ARBA" id="ARBA00022989"/>
    </source>
</evidence>
<keyword evidence="3" id="KW-1003">Cell membrane</keyword>
<dbReference type="AlphaFoldDB" id="A0A175RW89"/>
<keyword evidence="7 9" id="KW-0472">Membrane</keyword>
<dbReference type="RefSeq" id="WP_058598787.1">
    <property type="nucleotide sequence ID" value="NZ_LDQA01000008.1"/>
</dbReference>
<feature type="transmembrane region" description="Helical" evidence="9">
    <location>
        <begin position="67"/>
        <end position="86"/>
    </location>
</feature>
<evidence type="ECO:0000256" key="1">
    <source>
        <dbReference type="ARBA" id="ARBA00004651"/>
    </source>
</evidence>
<gene>
    <name evidence="10" type="ORF">NS365_02980</name>
</gene>